<dbReference type="Pfam" id="PF12937">
    <property type="entry name" value="F-box-like"/>
    <property type="match status" value="1"/>
</dbReference>
<dbReference type="InterPro" id="IPR001810">
    <property type="entry name" value="F-box_dom"/>
</dbReference>
<dbReference type="SUPFAM" id="SSF81383">
    <property type="entry name" value="F-box domain"/>
    <property type="match status" value="1"/>
</dbReference>
<evidence type="ECO:0000313" key="2">
    <source>
        <dbReference type="EMBL" id="OEL29154.1"/>
    </source>
</evidence>
<dbReference type="EMBL" id="LWDX02028350">
    <property type="protein sequence ID" value="OEL29154.1"/>
    <property type="molecule type" value="Genomic_DNA"/>
</dbReference>
<dbReference type="PANTHER" id="PTHR38926">
    <property type="entry name" value="F-BOX DOMAIN CONTAINING PROTEIN, EXPRESSED"/>
    <property type="match status" value="1"/>
</dbReference>
<dbReference type="Gene3D" id="1.20.1280.50">
    <property type="match status" value="1"/>
</dbReference>
<accession>A0A1E5VVQ7</accession>
<dbReference type="Proteomes" id="UP000095767">
    <property type="component" value="Unassembled WGS sequence"/>
</dbReference>
<dbReference type="InterPro" id="IPR036047">
    <property type="entry name" value="F-box-like_dom_sf"/>
</dbReference>
<gene>
    <name evidence="2" type="ORF">BAE44_0009827</name>
</gene>
<dbReference type="STRING" id="888268.A0A1E5VVQ7"/>
<proteinExistence type="predicted"/>
<feature type="domain" description="F-box" evidence="1">
    <location>
        <begin position="2"/>
        <end position="42"/>
    </location>
</feature>
<keyword evidence="3" id="KW-1185">Reference proteome</keyword>
<protein>
    <recommendedName>
        <fullName evidence="1">F-box domain-containing protein</fullName>
    </recommendedName>
</protein>
<name>A0A1E5VVQ7_9POAL</name>
<evidence type="ECO:0000259" key="1">
    <source>
        <dbReference type="Pfam" id="PF12937"/>
    </source>
</evidence>
<comment type="caution">
    <text evidence="2">The sequence shown here is derived from an EMBL/GenBank/DDBJ whole genome shotgun (WGS) entry which is preliminary data.</text>
</comment>
<sequence length="86" mass="9648">MDVVLAIFHKLDHIDILVAAGGVCSSWHRVARDEPSLWCCISMHSHPLGVACFSFYRRRVCRSAGQCEAFCGDNIGGDRFLTYRSE</sequence>
<organism evidence="2 3">
    <name type="scientific">Dichanthelium oligosanthes</name>
    <dbReference type="NCBI Taxonomy" id="888268"/>
    <lineage>
        <taxon>Eukaryota</taxon>
        <taxon>Viridiplantae</taxon>
        <taxon>Streptophyta</taxon>
        <taxon>Embryophyta</taxon>
        <taxon>Tracheophyta</taxon>
        <taxon>Spermatophyta</taxon>
        <taxon>Magnoliopsida</taxon>
        <taxon>Liliopsida</taxon>
        <taxon>Poales</taxon>
        <taxon>Poaceae</taxon>
        <taxon>PACMAD clade</taxon>
        <taxon>Panicoideae</taxon>
        <taxon>Panicodae</taxon>
        <taxon>Paniceae</taxon>
        <taxon>Dichantheliinae</taxon>
        <taxon>Dichanthelium</taxon>
    </lineage>
</organism>
<dbReference type="OrthoDB" id="695771at2759"/>
<dbReference type="AlphaFoldDB" id="A0A1E5VVQ7"/>
<dbReference type="PANTHER" id="PTHR38926:SF79">
    <property type="entry name" value="OS08G0195800 PROTEIN"/>
    <property type="match status" value="1"/>
</dbReference>
<evidence type="ECO:0000313" key="3">
    <source>
        <dbReference type="Proteomes" id="UP000095767"/>
    </source>
</evidence>
<reference evidence="2 3" key="1">
    <citation type="submission" date="2016-09" db="EMBL/GenBank/DDBJ databases">
        <title>The draft genome of Dichanthelium oligosanthes: A C3 panicoid grass species.</title>
        <authorList>
            <person name="Studer A.J."/>
            <person name="Schnable J.C."/>
            <person name="Brutnell T.P."/>
        </authorList>
    </citation>
    <scope>NUCLEOTIDE SEQUENCE [LARGE SCALE GENOMIC DNA]</scope>
    <source>
        <strain evidence="3">cv. Kellogg 1175</strain>
        <tissue evidence="2">Leaf</tissue>
    </source>
</reference>